<sequence>MAAASWAQIAAVFALLVISTPILGGYLAKVYRNEKAPGDRVFLPVERLVYRLLRIDPDGEQRWIAYVGSVVALTLVGVLLNYLVFRVQHLLPGNPDHLRGVSPPLAFNTAVSFVTNTDWQNYTGESTLSQFSQMFALVVHQFLSAATGMALAAAFIRGVIRTRTTTLGNFWVDMVRSLVRVLVPLSFVFAIVLLAGGVIDNFHSTQVVPTISSMGTPATGAPVQQSIPGGPVASMVSIEMIGDNGGGYFGANMAHPFENPNPIVNVLTIWLAAAIPFAFPWAYGRLVGSMRQATVVIVAMVTLYALSVVAVSALEAHGNSHLAQFGVAQAATAANPGGNLEGKDLRLGATGSALSAVTMTGTSTGGVNSAVESYTPLGGGIPLSDMMLGEVIPGGTGTGLYGMLIFVLITAFIAGLMVGRTPMYLGKRLLAGDMTLAAIYILVLPVTVLSFAGISLLLPSAAHQISTTGPHAVTEAVYAFTSAAHNNGSAFAGLAGNTLWYNSTLGLAMWVGRFFEIIPALALAGSLARKRTYTVTAGTLRTDTPLFTALLAAIVVILVGLTYFPVLALGPLAEHFSGHFGV</sequence>
<keyword evidence="4 9" id="KW-0812">Transmembrane</keyword>
<dbReference type="PANTHER" id="PTHR30607">
    <property type="entry name" value="POTASSIUM-TRANSPORTING ATPASE A CHAIN"/>
    <property type="match status" value="1"/>
</dbReference>
<organism evidence="10 11">
    <name type="scientific">Mycobacterium bohemicum DSM 44277</name>
    <dbReference type="NCBI Taxonomy" id="1236609"/>
    <lineage>
        <taxon>Bacteria</taxon>
        <taxon>Bacillati</taxon>
        <taxon>Actinomycetota</taxon>
        <taxon>Actinomycetes</taxon>
        <taxon>Mycobacteriales</taxon>
        <taxon>Mycobacteriaceae</taxon>
        <taxon>Mycobacterium</taxon>
    </lineage>
</organism>
<feature type="transmembrane region" description="Helical" evidence="9">
    <location>
        <begin position="439"/>
        <end position="458"/>
    </location>
</feature>
<gene>
    <name evidence="10" type="primary">kdpA_2</name>
    <name evidence="9" type="synonym">kdpA</name>
    <name evidence="10" type="ORF">BN971_04532</name>
</gene>
<dbReference type="HAMAP" id="MF_00275">
    <property type="entry name" value="KdpA"/>
    <property type="match status" value="1"/>
</dbReference>
<comment type="subcellular location">
    <subcellularLocation>
        <location evidence="9">Cell membrane</location>
        <topology evidence="9">Multi-pass membrane protein</topology>
    </subcellularLocation>
</comment>
<feature type="transmembrane region" description="Helical" evidence="9">
    <location>
        <begin position="400"/>
        <end position="418"/>
    </location>
</feature>
<evidence type="ECO:0000313" key="11">
    <source>
        <dbReference type="Proteomes" id="UP000198875"/>
    </source>
</evidence>
<reference evidence="10 11" key="1">
    <citation type="submission" date="2015-03" db="EMBL/GenBank/DDBJ databases">
        <authorList>
            <person name="Murphy D."/>
        </authorList>
    </citation>
    <scope>NUCLEOTIDE SEQUENCE [LARGE SCALE GENOMIC DNA]</scope>
    <source>
        <strain evidence="10 11">DSM 44277</strain>
    </source>
</reference>
<keyword evidence="6 9" id="KW-1133">Transmembrane helix</keyword>
<dbReference type="Pfam" id="PF03814">
    <property type="entry name" value="KdpA"/>
    <property type="match status" value="1"/>
</dbReference>
<dbReference type="OrthoDB" id="9763796at2"/>
<proteinExistence type="inferred from homology"/>
<evidence type="ECO:0000256" key="4">
    <source>
        <dbReference type="ARBA" id="ARBA00022692"/>
    </source>
</evidence>
<dbReference type="InterPro" id="IPR004623">
    <property type="entry name" value="KdpA"/>
</dbReference>
<feature type="transmembrane region" description="Helical" evidence="9">
    <location>
        <begin position="63"/>
        <end position="85"/>
    </location>
</feature>
<dbReference type="PANTHER" id="PTHR30607:SF2">
    <property type="entry name" value="POTASSIUM-TRANSPORTING ATPASE POTASSIUM-BINDING SUBUNIT"/>
    <property type="match status" value="1"/>
</dbReference>
<feature type="transmembrane region" description="Helical" evidence="9">
    <location>
        <begin position="134"/>
        <end position="156"/>
    </location>
</feature>
<keyword evidence="2 9" id="KW-1003">Cell membrane</keyword>
<dbReference type="AlphaFoldDB" id="A0A0U0WFX0"/>
<dbReference type="GO" id="GO:0008556">
    <property type="term" value="F:P-type potassium transmembrane transporter activity"/>
    <property type="evidence" value="ECO:0007669"/>
    <property type="project" value="InterPro"/>
</dbReference>
<evidence type="ECO:0000256" key="5">
    <source>
        <dbReference type="ARBA" id="ARBA00022958"/>
    </source>
</evidence>
<dbReference type="RefSeq" id="WP_085181882.1">
    <property type="nucleotide sequence ID" value="NZ_CSTD01000006.1"/>
</dbReference>
<accession>A0A0U0WFX0</accession>
<feature type="transmembrane region" description="Helical" evidence="9">
    <location>
        <begin position="177"/>
        <end position="199"/>
    </location>
</feature>
<feature type="transmembrane region" description="Helical" evidence="9">
    <location>
        <begin position="507"/>
        <end position="525"/>
    </location>
</feature>
<evidence type="ECO:0000313" key="10">
    <source>
        <dbReference type="EMBL" id="CPR13225.1"/>
    </source>
</evidence>
<keyword evidence="8 9" id="KW-0472">Membrane</keyword>
<feature type="transmembrane region" description="Helical" evidence="9">
    <location>
        <begin position="263"/>
        <end position="283"/>
    </location>
</feature>
<evidence type="ECO:0000256" key="3">
    <source>
        <dbReference type="ARBA" id="ARBA00022538"/>
    </source>
</evidence>
<comment type="similarity">
    <text evidence="9">Belongs to the KdpA family.</text>
</comment>
<dbReference type="PIRSF" id="PIRSF001294">
    <property type="entry name" value="K_ATPaseA"/>
    <property type="match status" value="1"/>
</dbReference>
<feature type="transmembrane region" description="Helical" evidence="9">
    <location>
        <begin position="546"/>
        <end position="566"/>
    </location>
</feature>
<dbReference type="NCBIfam" id="TIGR00680">
    <property type="entry name" value="kdpA"/>
    <property type="match status" value="1"/>
</dbReference>
<comment type="subunit">
    <text evidence="9">The system is composed of three essential subunits: KdpA, KdpB and KdpC.</text>
</comment>
<keyword evidence="1 9" id="KW-0813">Transport</keyword>
<dbReference type="Proteomes" id="UP000198875">
    <property type="component" value="Unassembled WGS sequence"/>
</dbReference>
<evidence type="ECO:0000256" key="1">
    <source>
        <dbReference type="ARBA" id="ARBA00022448"/>
    </source>
</evidence>
<evidence type="ECO:0000256" key="8">
    <source>
        <dbReference type="ARBA" id="ARBA00023136"/>
    </source>
</evidence>
<feature type="transmembrane region" description="Helical" evidence="9">
    <location>
        <begin position="6"/>
        <end position="28"/>
    </location>
</feature>
<comment type="function">
    <text evidence="9">Part of the high-affinity ATP-driven potassium transport (or Kdp) system, which catalyzes the hydrolysis of ATP coupled with the electrogenic transport of potassium into the cytoplasm. This subunit binds the extracellular potassium ions and delivers the ions to the membrane domain of KdpB through an intramembrane tunnel.</text>
</comment>
<keyword evidence="3 9" id="KW-0633">Potassium transport</keyword>
<protein>
    <recommendedName>
        <fullName evidence="9">Potassium-transporting ATPase potassium-binding subunit</fullName>
    </recommendedName>
    <alternativeName>
        <fullName evidence="9">ATP phosphohydrolase [potassium-transporting] A chain</fullName>
    </alternativeName>
    <alternativeName>
        <fullName evidence="9">Potassium-binding and translocating subunit A</fullName>
    </alternativeName>
    <alternativeName>
        <fullName evidence="9">Potassium-translocating ATPase A chain</fullName>
    </alternativeName>
</protein>
<name>A0A0U0WFX0_MYCBE</name>
<keyword evidence="7 9" id="KW-0406">Ion transport</keyword>
<dbReference type="EMBL" id="CSTD01000006">
    <property type="protein sequence ID" value="CPR13225.1"/>
    <property type="molecule type" value="Genomic_DNA"/>
</dbReference>
<evidence type="ECO:0000256" key="2">
    <source>
        <dbReference type="ARBA" id="ARBA00022475"/>
    </source>
</evidence>
<feature type="transmembrane region" description="Helical" evidence="9">
    <location>
        <begin position="295"/>
        <end position="314"/>
    </location>
</feature>
<keyword evidence="5 9" id="KW-0630">Potassium</keyword>
<evidence type="ECO:0000256" key="9">
    <source>
        <dbReference type="HAMAP-Rule" id="MF_00275"/>
    </source>
</evidence>
<evidence type="ECO:0000256" key="7">
    <source>
        <dbReference type="ARBA" id="ARBA00023065"/>
    </source>
</evidence>
<dbReference type="GO" id="GO:0030955">
    <property type="term" value="F:potassium ion binding"/>
    <property type="evidence" value="ECO:0007669"/>
    <property type="project" value="UniProtKB-UniRule"/>
</dbReference>
<dbReference type="GO" id="GO:0005886">
    <property type="term" value="C:plasma membrane"/>
    <property type="evidence" value="ECO:0007669"/>
    <property type="project" value="UniProtKB-SubCell"/>
</dbReference>
<evidence type="ECO:0000256" key="6">
    <source>
        <dbReference type="ARBA" id="ARBA00022989"/>
    </source>
</evidence>